<dbReference type="RefSeq" id="WP_205879616.1">
    <property type="nucleotide sequence ID" value="NZ_JAUFSA010000004.1"/>
</dbReference>
<organism evidence="2 3">
    <name type="scientific">Mycobacterium paragordonae</name>
    <dbReference type="NCBI Taxonomy" id="1389713"/>
    <lineage>
        <taxon>Bacteria</taxon>
        <taxon>Bacillati</taxon>
        <taxon>Actinomycetota</taxon>
        <taxon>Actinomycetes</taxon>
        <taxon>Mycobacteriales</taxon>
        <taxon>Mycobacteriaceae</taxon>
        <taxon>Mycobacterium</taxon>
    </lineage>
</organism>
<proteinExistence type="predicted"/>
<protein>
    <submittedName>
        <fullName evidence="2">Uncharacterized protein</fullName>
    </submittedName>
</protein>
<evidence type="ECO:0000256" key="1">
    <source>
        <dbReference type="SAM" id="MobiDB-lite"/>
    </source>
</evidence>
<feature type="region of interest" description="Disordered" evidence="1">
    <location>
        <begin position="1"/>
        <end position="30"/>
    </location>
</feature>
<evidence type="ECO:0000313" key="3">
    <source>
        <dbReference type="Proteomes" id="UP001229081"/>
    </source>
</evidence>
<dbReference type="EMBL" id="JAUFSA010000004">
    <property type="protein sequence ID" value="MDP7739221.1"/>
    <property type="molecule type" value="Genomic_DNA"/>
</dbReference>
<accession>A0AAJ1W6Y6</accession>
<sequence length="112" mass="11925">MTTGLDTAQAPVAGESARKSRRGTETRRRTKHMTLRLLPQEQEVAEAVASQFDMKSVQALIVDVCQPLMSPGALDALAADRDALQDLARAHGISEAQALLLRALTSSAPVAC</sequence>
<reference evidence="2" key="1">
    <citation type="submission" date="2023-06" db="EMBL/GenBank/DDBJ databases">
        <title>Identification of two novel mycobacterium reveal diversities and complexities of Mycobacterium gordonae clade.</title>
        <authorList>
            <person name="Matsumoto Y."/>
            <person name="Nakamura S."/>
            <person name="Motooka D."/>
            <person name="Fukushima K."/>
        </authorList>
    </citation>
    <scope>NUCLEOTIDE SEQUENCE</scope>
    <source>
        <strain evidence="2">TY812</strain>
    </source>
</reference>
<dbReference type="Proteomes" id="UP001229081">
    <property type="component" value="Unassembled WGS sequence"/>
</dbReference>
<dbReference type="AlphaFoldDB" id="A0AAJ1W6Y6"/>
<comment type="caution">
    <text evidence="2">The sequence shown here is derived from an EMBL/GenBank/DDBJ whole genome shotgun (WGS) entry which is preliminary data.</text>
</comment>
<evidence type="ECO:0000313" key="2">
    <source>
        <dbReference type="EMBL" id="MDP7739221.1"/>
    </source>
</evidence>
<name>A0AAJ1W6Y6_9MYCO</name>
<gene>
    <name evidence="2" type="ORF">QXL92_31295</name>
</gene>
<feature type="compositionally biased region" description="Basic and acidic residues" evidence="1">
    <location>
        <begin position="16"/>
        <end position="27"/>
    </location>
</feature>